<dbReference type="SUPFAM" id="SSF56219">
    <property type="entry name" value="DNase I-like"/>
    <property type="match status" value="1"/>
</dbReference>
<sequence length="813" mass="92246">MESNPIRIGTWNVLTLREDAKLLQLVSEAQQMELEILGLSEVRRPDFGEHRLASGHTLLHSGLGGLDNDGRKYRGVGFLLSERARHALLRWDLVSDRIIIARFKTDQARNLTILQVRAPTNSASPRDKKQFYSELEAEVEKVPQGDIRILMGDLNAQIGSDNKKYNHIMGTHGVDPPDKNGPLFVRFCNAHNMVIGGSLFRHRLMEKITWEMPKGYVKKQMDHICISKEWKKCLLDVRSVKSADIASDHLLVVGEIGLALETVQRSVEAAIGDPFNINLLSDRNVKDSFVMELRKRAENLPSTGTVEEQWTAIKDIFITTSEKMLGVVGRPGTKTEEWVSEETWQMIAKRKEAKAAIQLAKTVKKRIEADRRYTELKEQVDLAFQRDKQMWFDALAAEGEKAATDGDMKQLYEIIRRLKGDELDSNKPIQSKHGQLLTNSSDQLERWFEYFGQLLTPPTDNQSETQRQQLSPLQVTRISEVNSEEPTLQELEAAIVAMECKSEPGIDRISAEILKADPKLAAEMLRPLFCSIWKNATFPTDWMQGILVLVPKENTDTTICDNWRGVGQLCVAFKVLCKVILTRIQQKVDATLRRQQAGYRVGRSAIDHIATLRIIIEQMNESNGSLYMVFLEYEKAFNRLNHTYLWSALTRKGVPDKLVKLLATLYNSFAYRVRHNGLLSNPIRLQAGLIQDCPLSPLLFLIVMDEIMIGAIDRQPKRGLVWMEEQHLNDLSFAHDIVLLSTRHADMQSKLNDLVNYSTAAGLTINISKTKAMDVNTDKPSSFLISGQRVKKVVSFQYCGSMLATDDYSRNEN</sequence>
<reference evidence="2 4" key="1">
    <citation type="journal article" date="2010" name="BMC Genomics">
        <title>Combination of measures distinguishes pre-miRNAs from other stem-loops in the genome of the newly sequenced Anopheles darlingi.</title>
        <authorList>
            <person name="Mendes N.D."/>
            <person name="Freitas A.T."/>
            <person name="Vasconcelos A.T."/>
            <person name="Sagot M.F."/>
        </authorList>
    </citation>
    <scope>NUCLEOTIDE SEQUENCE</scope>
</reference>
<name>W5JEC3_ANODA</name>
<dbReference type="OMA" id="GPITPWD"/>
<dbReference type="STRING" id="43151.W5JEC3"/>
<evidence type="ECO:0000313" key="2">
    <source>
        <dbReference type="EMBL" id="ETN61698.1"/>
    </source>
</evidence>
<dbReference type="PROSITE" id="PS50878">
    <property type="entry name" value="RT_POL"/>
    <property type="match status" value="1"/>
</dbReference>
<gene>
    <name evidence="2" type="ORF">AND_006627</name>
</gene>
<organism evidence="2">
    <name type="scientific">Anopheles darlingi</name>
    <name type="common">Mosquito</name>
    <dbReference type="NCBI Taxonomy" id="43151"/>
    <lineage>
        <taxon>Eukaryota</taxon>
        <taxon>Metazoa</taxon>
        <taxon>Ecdysozoa</taxon>
        <taxon>Arthropoda</taxon>
        <taxon>Hexapoda</taxon>
        <taxon>Insecta</taxon>
        <taxon>Pterygota</taxon>
        <taxon>Neoptera</taxon>
        <taxon>Endopterygota</taxon>
        <taxon>Diptera</taxon>
        <taxon>Nematocera</taxon>
        <taxon>Culicoidea</taxon>
        <taxon>Culicidae</taxon>
        <taxon>Anophelinae</taxon>
        <taxon>Anopheles</taxon>
    </lineage>
</organism>
<dbReference type="eggNOG" id="KOG1075">
    <property type="taxonomic scope" value="Eukaryota"/>
</dbReference>
<dbReference type="HOGENOM" id="CLU_000680_32_4_1"/>
<dbReference type="InterPro" id="IPR000477">
    <property type="entry name" value="RT_dom"/>
</dbReference>
<dbReference type="VEuPathDB" id="VectorBase:ADAC006627"/>
<dbReference type="InterPro" id="IPR036691">
    <property type="entry name" value="Endo/exonu/phosph_ase_sf"/>
</dbReference>
<dbReference type="Gene3D" id="3.60.10.10">
    <property type="entry name" value="Endonuclease/exonuclease/phosphatase"/>
    <property type="match status" value="1"/>
</dbReference>
<dbReference type="EnsemblMetazoa" id="ADAC006627-RA">
    <property type="protein sequence ID" value="ADAC006627-PA"/>
    <property type="gene ID" value="ADAC006627"/>
</dbReference>
<dbReference type="EMBL" id="ADMH02001629">
    <property type="protein sequence ID" value="ETN61698.1"/>
    <property type="molecule type" value="Genomic_DNA"/>
</dbReference>
<reference evidence="2" key="2">
    <citation type="submission" date="2010-05" db="EMBL/GenBank/DDBJ databases">
        <authorList>
            <person name="Almeida L.G."/>
            <person name="Nicolas M.F."/>
            <person name="Souza R.C."/>
            <person name="Vasconcelos A.T.R."/>
        </authorList>
    </citation>
    <scope>NUCLEOTIDE SEQUENCE</scope>
</reference>
<dbReference type="Pfam" id="PF03372">
    <property type="entry name" value="Exo_endo_phos"/>
    <property type="match status" value="1"/>
</dbReference>
<keyword evidence="4" id="KW-1185">Reference proteome</keyword>
<dbReference type="AlphaFoldDB" id="W5JEC3"/>
<dbReference type="Proteomes" id="UP000000673">
    <property type="component" value="Unassembled WGS sequence"/>
</dbReference>
<protein>
    <recommendedName>
        <fullName evidence="1">Reverse transcriptase domain-containing protein</fullName>
    </recommendedName>
</protein>
<dbReference type="CDD" id="cd09076">
    <property type="entry name" value="L1-EN"/>
    <property type="match status" value="1"/>
</dbReference>
<dbReference type="CDD" id="cd01650">
    <property type="entry name" value="RT_nLTR_like"/>
    <property type="match status" value="1"/>
</dbReference>
<accession>W5JEC3</accession>
<reference evidence="3" key="4">
    <citation type="submission" date="2015-06" db="UniProtKB">
        <authorList>
            <consortium name="EnsemblMetazoa"/>
        </authorList>
    </citation>
    <scope>IDENTIFICATION</scope>
</reference>
<evidence type="ECO:0000259" key="1">
    <source>
        <dbReference type="PROSITE" id="PS50878"/>
    </source>
</evidence>
<feature type="domain" description="Reverse transcriptase" evidence="1">
    <location>
        <begin position="531"/>
        <end position="803"/>
    </location>
</feature>
<reference evidence="2" key="3">
    <citation type="journal article" date="2013" name="Nucleic Acids Res.">
        <title>The genome of Anopheles darlingi, the main neotropical malaria vector.</title>
        <authorList>
            <person name="Marinotti O."/>
            <person name="Cerqueira G.C."/>
            <person name="de Almeida L.G."/>
            <person name="Ferro M.I."/>
            <person name="Loreto E.L."/>
            <person name="Zaha A."/>
            <person name="Teixeira S.M."/>
            <person name="Wespiser A.R."/>
            <person name="Almeida E Silva A."/>
            <person name="Schlindwein A.D."/>
            <person name="Pacheco A.C."/>
            <person name="Silva A.L."/>
            <person name="Graveley B.R."/>
            <person name="Walenz B.P."/>
            <person name="Lima Bde A."/>
            <person name="Ribeiro C.A."/>
            <person name="Nunes-Silva C.G."/>
            <person name="de Carvalho C.R."/>
            <person name="Soares C.M."/>
            <person name="de Menezes C.B."/>
            <person name="Matiolli C."/>
            <person name="Caffrey D."/>
            <person name="Araujo D.A."/>
            <person name="de Oliveira D.M."/>
            <person name="Golenbock D."/>
            <person name="Grisard E.C."/>
            <person name="Fantinatti-Garboggini F."/>
            <person name="de Carvalho F.M."/>
            <person name="Barcellos F.G."/>
            <person name="Prosdocimi F."/>
            <person name="May G."/>
            <person name="Azevedo Junior G.M."/>
            <person name="Guimaraes G.M."/>
            <person name="Goldman G.H."/>
            <person name="Padilha I.Q."/>
            <person name="Batista Jda S."/>
            <person name="Ferro J.A."/>
            <person name="Ribeiro J.M."/>
            <person name="Fietto J.L."/>
            <person name="Dabbas K.M."/>
            <person name="Cerdeira L."/>
            <person name="Agnez-Lima L.F."/>
            <person name="Brocchi M."/>
            <person name="de Carvalho M.O."/>
            <person name="Teixeira Mde M."/>
            <person name="Diniz Maia Mde M."/>
            <person name="Goldman M.H."/>
            <person name="Cruz Schneider M.P."/>
            <person name="Felipe M.S."/>
            <person name="Hungria M."/>
            <person name="Nicolas M.F."/>
            <person name="Pereira M."/>
            <person name="Montes M.A."/>
            <person name="Cantao M.E."/>
            <person name="Vincentz M."/>
            <person name="Rafael M.S."/>
            <person name="Silverman N."/>
            <person name="Stoco P.H."/>
            <person name="Souza R.C."/>
            <person name="Vicentini R."/>
            <person name="Gazzinelli R.T."/>
            <person name="Neves Rde O."/>
            <person name="Silva R."/>
            <person name="Astolfi-Filho S."/>
            <person name="Maciel T.E."/>
            <person name="Urmenyi T.P."/>
            <person name="Tadei W.P."/>
            <person name="Camargo E.P."/>
            <person name="de Vasconcelos A.T."/>
        </authorList>
    </citation>
    <scope>NUCLEOTIDE SEQUENCE</scope>
</reference>
<evidence type="ECO:0000313" key="4">
    <source>
        <dbReference type="Proteomes" id="UP000000673"/>
    </source>
</evidence>
<dbReference type="InterPro" id="IPR005135">
    <property type="entry name" value="Endo/exonuclease/phosphatase"/>
</dbReference>
<dbReference type="Pfam" id="PF00078">
    <property type="entry name" value="RVT_1"/>
    <property type="match status" value="1"/>
</dbReference>
<dbReference type="PANTHER" id="PTHR19446">
    <property type="entry name" value="REVERSE TRANSCRIPTASES"/>
    <property type="match status" value="1"/>
</dbReference>
<dbReference type="GO" id="GO:0003824">
    <property type="term" value="F:catalytic activity"/>
    <property type="evidence" value="ECO:0007669"/>
    <property type="project" value="InterPro"/>
</dbReference>
<proteinExistence type="predicted"/>
<evidence type="ECO:0000313" key="3">
    <source>
        <dbReference type="EnsemblMetazoa" id="ADAC006627-PA"/>
    </source>
</evidence>